<evidence type="ECO:0000313" key="1">
    <source>
        <dbReference type="EMBL" id="AIW82682.1"/>
    </source>
</evidence>
<feature type="non-terminal residue" evidence="1">
    <location>
        <position position="186"/>
    </location>
</feature>
<sequence>GLLSDGENDIIFPEVKKCQIGGDIHRNNFKLNLIFPNIECFTLMGRIADVDCLENVKGLKELALVTDTIEEGKFEGIFSNNKNLTKLGIFKQRRPETMRSIAEHLTKLETLVVLSPGENFLLRTNNSPVCKLSSVTQLTISFVEIAEAFGIENPSFNLPHLKKLTLHGYHIHDRIVNFIEHFKELE</sequence>
<feature type="non-terminal residue" evidence="1">
    <location>
        <position position="1"/>
    </location>
</feature>
<reference evidence="1" key="1">
    <citation type="journal article" date="2014" name="Insect Sci.">
        <title>The evolution of Hessian fly from the Old World to the New World: evidence from molecular markers.</title>
        <authorList>
            <person name="Schemerhorn B.J."/>
            <person name="Crane Y.M."/>
            <person name="Crane C.F."/>
        </authorList>
    </citation>
    <scope>NUCLEOTIDE SEQUENCE</scope>
</reference>
<dbReference type="SUPFAM" id="SSF52058">
    <property type="entry name" value="L domain-like"/>
    <property type="match status" value="1"/>
</dbReference>
<protein>
    <submittedName>
        <fullName evidence="1">Putative secreted protein</fullName>
    </submittedName>
</protein>
<dbReference type="AlphaFoldDB" id="A0A0A0WKE1"/>
<name>A0A0A0WKE1_MAYDE</name>
<dbReference type="InterPro" id="IPR032675">
    <property type="entry name" value="LRR_dom_sf"/>
</dbReference>
<accession>A0A0A0WKE1</accession>
<dbReference type="Gene3D" id="3.80.10.10">
    <property type="entry name" value="Ribonuclease Inhibitor"/>
    <property type="match status" value="1"/>
</dbReference>
<dbReference type="EMBL" id="KJ917319">
    <property type="protein sequence ID" value="AIW82682.1"/>
    <property type="molecule type" value="Genomic_DNA"/>
</dbReference>
<organism evidence="1">
    <name type="scientific">Mayetiola destructor</name>
    <name type="common">Hessian fly</name>
    <dbReference type="NCBI Taxonomy" id="39758"/>
    <lineage>
        <taxon>Eukaryota</taxon>
        <taxon>Metazoa</taxon>
        <taxon>Ecdysozoa</taxon>
        <taxon>Arthropoda</taxon>
        <taxon>Hexapoda</taxon>
        <taxon>Insecta</taxon>
        <taxon>Pterygota</taxon>
        <taxon>Neoptera</taxon>
        <taxon>Endopterygota</taxon>
        <taxon>Diptera</taxon>
        <taxon>Nematocera</taxon>
        <taxon>Sciaroidea</taxon>
        <taxon>Cecidomyiidae</taxon>
        <taxon>Mayetiola</taxon>
    </lineage>
</organism>
<proteinExistence type="predicted"/>